<evidence type="ECO:0000313" key="6">
    <source>
        <dbReference type="Proteomes" id="UP001489004"/>
    </source>
</evidence>
<evidence type="ECO:0000259" key="4">
    <source>
        <dbReference type="PROSITE" id="PS50097"/>
    </source>
</evidence>
<name>A0AAW1PNW6_9CHLO</name>
<reference evidence="5 6" key="1">
    <citation type="journal article" date="2024" name="Nat. Commun.">
        <title>Phylogenomics reveals the evolutionary origins of lichenization in chlorophyte algae.</title>
        <authorList>
            <person name="Puginier C."/>
            <person name="Libourel C."/>
            <person name="Otte J."/>
            <person name="Skaloud P."/>
            <person name="Haon M."/>
            <person name="Grisel S."/>
            <person name="Petersen M."/>
            <person name="Berrin J.G."/>
            <person name="Delaux P.M."/>
            <person name="Dal Grande F."/>
            <person name="Keller J."/>
        </authorList>
    </citation>
    <scope>NUCLEOTIDE SEQUENCE [LARGE SCALE GENOMIC DNA]</scope>
    <source>
        <strain evidence="5 6">SAG 2043</strain>
    </source>
</reference>
<proteinExistence type="predicted"/>
<feature type="domain" description="BTB" evidence="4">
    <location>
        <begin position="28"/>
        <end position="109"/>
    </location>
</feature>
<keyword evidence="3" id="KW-0677">Repeat</keyword>
<keyword evidence="2" id="KW-0880">Kelch repeat</keyword>
<evidence type="ECO:0000256" key="2">
    <source>
        <dbReference type="ARBA" id="ARBA00022441"/>
    </source>
</evidence>
<dbReference type="InterPro" id="IPR011705">
    <property type="entry name" value="BACK"/>
</dbReference>
<dbReference type="InterPro" id="IPR011333">
    <property type="entry name" value="SKP1/BTB/POZ_sf"/>
</dbReference>
<dbReference type="Proteomes" id="UP001489004">
    <property type="component" value="Unassembled WGS sequence"/>
</dbReference>
<dbReference type="SMART" id="SM00875">
    <property type="entry name" value="BACK"/>
    <property type="match status" value="1"/>
</dbReference>
<dbReference type="Gene3D" id="3.30.710.10">
    <property type="entry name" value="Potassium Channel Kv1.1, Chain A"/>
    <property type="match status" value="1"/>
</dbReference>
<protein>
    <recommendedName>
        <fullName evidence="4">BTB domain-containing protein</fullName>
    </recommendedName>
</protein>
<comment type="caution">
    <text evidence="5">The sequence shown here is derived from an EMBL/GenBank/DDBJ whole genome shotgun (WGS) entry which is preliminary data.</text>
</comment>
<evidence type="ECO:0000313" key="5">
    <source>
        <dbReference type="EMBL" id="KAK9810527.1"/>
    </source>
</evidence>
<organism evidence="5 6">
    <name type="scientific">[Myrmecia] bisecta</name>
    <dbReference type="NCBI Taxonomy" id="41462"/>
    <lineage>
        <taxon>Eukaryota</taxon>
        <taxon>Viridiplantae</taxon>
        <taxon>Chlorophyta</taxon>
        <taxon>core chlorophytes</taxon>
        <taxon>Trebouxiophyceae</taxon>
        <taxon>Trebouxiales</taxon>
        <taxon>Trebouxiaceae</taxon>
        <taxon>Myrmecia</taxon>
    </lineage>
</organism>
<dbReference type="Pfam" id="PF00651">
    <property type="entry name" value="BTB"/>
    <property type="match status" value="1"/>
</dbReference>
<dbReference type="EMBL" id="JALJOR010000010">
    <property type="protein sequence ID" value="KAK9810527.1"/>
    <property type="molecule type" value="Genomic_DNA"/>
</dbReference>
<sequence>MCLPVKPSTDLKVVLPLLGTLWEQGDLCDVVLRAGDGIQVPAHKVLLAAASPYWSVLLAGSGQQTQGGSCKRRRISADELPVLDLSDVDANTLRLILQGIYGQYYRVTDQNVEALLAASNYLEVSCVLDACCMYLRRKLKHQTCWRTLALATHYGCGTLCGHAVEYIHSQFMKLMDAPAALQALPKEMLLDVLQSPAVVFSSDHIIFQVVLTWVAGEAASRVADLPELLAAVRLAAFQHWSVCCAKRAQMCELGQLTRYGW</sequence>
<dbReference type="SUPFAM" id="SSF54695">
    <property type="entry name" value="POZ domain"/>
    <property type="match status" value="1"/>
</dbReference>
<dbReference type="SMART" id="SM00225">
    <property type="entry name" value="BTB"/>
    <property type="match status" value="1"/>
</dbReference>
<dbReference type="AlphaFoldDB" id="A0AAW1PNW6"/>
<dbReference type="Gene3D" id="1.25.40.420">
    <property type="match status" value="1"/>
</dbReference>
<accession>A0AAW1PNW6</accession>
<gene>
    <name evidence="5" type="ORF">WJX72_012233</name>
</gene>
<dbReference type="PANTHER" id="PTHR45632:SF3">
    <property type="entry name" value="KELCH-LIKE PROTEIN 32"/>
    <property type="match status" value="1"/>
</dbReference>
<dbReference type="InterPro" id="IPR000210">
    <property type="entry name" value="BTB/POZ_dom"/>
</dbReference>
<keyword evidence="6" id="KW-1185">Reference proteome</keyword>
<comment type="pathway">
    <text evidence="1">Protein modification; protein ubiquitination.</text>
</comment>
<dbReference type="PANTHER" id="PTHR45632">
    <property type="entry name" value="LD33804P"/>
    <property type="match status" value="1"/>
</dbReference>
<dbReference type="PROSITE" id="PS50097">
    <property type="entry name" value="BTB"/>
    <property type="match status" value="1"/>
</dbReference>
<evidence type="ECO:0000256" key="3">
    <source>
        <dbReference type="ARBA" id="ARBA00022737"/>
    </source>
</evidence>
<dbReference type="Pfam" id="PF07707">
    <property type="entry name" value="BACK"/>
    <property type="match status" value="1"/>
</dbReference>
<evidence type="ECO:0000256" key="1">
    <source>
        <dbReference type="ARBA" id="ARBA00004906"/>
    </source>
</evidence>